<proteinExistence type="predicted"/>
<protein>
    <submittedName>
        <fullName evidence="1">Uncharacterized protein</fullName>
    </submittedName>
</protein>
<dbReference type="EMBL" id="KZ454996">
    <property type="protein sequence ID" value="PKI82361.1"/>
    <property type="molecule type" value="Genomic_DNA"/>
</dbReference>
<evidence type="ECO:0000313" key="2">
    <source>
        <dbReference type="Proteomes" id="UP000232875"/>
    </source>
</evidence>
<evidence type="ECO:0000313" key="1">
    <source>
        <dbReference type="EMBL" id="PKI82361.1"/>
    </source>
</evidence>
<keyword evidence="2" id="KW-1185">Reference proteome</keyword>
<gene>
    <name evidence="1" type="ORF">MVES_003741</name>
</gene>
<sequence>MDKDLVYGDKLSVFDETSTLSTTDTDRRFDEPWICAPCVLLTRENAALSPVSPHANVLVTEPDGTSVGTITQDTAAAQAQHTHVLLGVNGERLVKIEREGGVLSRAVIYAFDRDALYESTYPIGEVRVHKSEATFFTTLEYGLYDASGLLVTGEKVPFVKAQLKHFKSKIAMVDRADQTVALVHPVTASHTQLLTKVEAEVVRFDSASNNFQVSVPTKMLNGTPVELKQVNLEESSALGRLAPEHHLNQEQRAVVVAAAYIMDVDKRHIDSHKGFSNLSAFIFGVAHDG</sequence>
<reference evidence="1 2" key="1">
    <citation type="submission" date="2017-10" db="EMBL/GenBank/DDBJ databases">
        <title>A novel species of cold-tolerant Malassezia isolated from bats.</title>
        <authorList>
            <person name="Lorch J.M."/>
            <person name="Palmer J.M."/>
            <person name="Vanderwolf K.J."/>
            <person name="Schmidt K.Z."/>
            <person name="Verant M.L."/>
            <person name="Weller T.J."/>
            <person name="Blehert D.S."/>
        </authorList>
    </citation>
    <scope>NUCLEOTIDE SEQUENCE [LARGE SCALE GENOMIC DNA]</scope>
    <source>
        <strain evidence="1 2">NWHC:44797-103</strain>
    </source>
</reference>
<name>A0A2N1J738_9BASI</name>
<accession>A0A2N1J738</accession>
<dbReference type="Proteomes" id="UP000232875">
    <property type="component" value="Unassembled WGS sequence"/>
</dbReference>
<dbReference type="AlphaFoldDB" id="A0A2N1J738"/>
<organism evidence="1 2">
    <name type="scientific">Malassezia vespertilionis</name>
    <dbReference type="NCBI Taxonomy" id="2020962"/>
    <lineage>
        <taxon>Eukaryota</taxon>
        <taxon>Fungi</taxon>
        <taxon>Dikarya</taxon>
        <taxon>Basidiomycota</taxon>
        <taxon>Ustilaginomycotina</taxon>
        <taxon>Malasseziomycetes</taxon>
        <taxon>Malasseziales</taxon>
        <taxon>Malasseziaceae</taxon>
        <taxon>Malassezia</taxon>
    </lineage>
</organism>